<dbReference type="InterPro" id="IPR051218">
    <property type="entry name" value="Sec_MonoDiacylglyc_Lipase"/>
</dbReference>
<feature type="region of interest" description="Disordered" evidence="1">
    <location>
        <begin position="1"/>
        <end position="43"/>
    </location>
</feature>
<dbReference type="Pfam" id="PF01764">
    <property type="entry name" value="Lipase_3"/>
    <property type="match status" value="1"/>
</dbReference>
<reference evidence="3" key="1">
    <citation type="submission" date="2021-05" db="EMBL/GenBank/DDBJ databases">
        <title>The genome of the haptophyte Pavlova lutheri (Diacronema luteri, Pavlovales) - a model for lipid biosynthesis in eukaryotic algae.</title>
        <authorList>
            <person name="Hulatt C.J."/>
            <person name="Posewitz M.C."/>
        </authorList>
    </citation>
    <scope>NUCLEOTIDE SEQUENCE</scope>
    <source>
        <strain evidence="3">NIVA-4/92</strain>
    </source>
</reference>
<dbReference type="InterPro" id="IPR029058">
    <property type="entry name" value="AB_hydrolase_fold"/>
</dbReference>
<proteinExistence type="predicted"/>
<dbReference type="PANTHER" id="PTHR45856">
    <property type="entry name" value="ALPHA/BETA-HYDROLASES SUPERFAMILY PROTEIN"/>
    <property type="match status" value="1"/>
</dbReference>
<dbReference type="Proteomes" id="UP000751190">
    <property type="component" value="Unassembled WGS sequence"/>
</dbReference>
<dbReference type="EMBL" id="JAGTXO010000037">
    <property type="protein sequence ID" value="KAG8459771.1"/>
    <property type="molecule type" value="Genomic_DNA"/>
</dbReference>
<feature type="domain" description="Fungal lipase-type" evidence="2">
    <location>
        <begin position="336"/>
        <end position="483"/>
    </location>
</feature>
<sequence>MFMIGGELTPPQTRRDGGSSPSAEHRADAADWRRRLGGGSGRLAASVRATAAGARAEPNLADQSMSASTLSSALHRMLPTWKSNPNLASILGGGGPGAGSGTNGGASASARGRIAGGGAAAAAPALGRRGGASGSKGQLDMTIPLLGGNGYPPGFGSRSRSNSALSSRPLSPLLEVSRTPPPPPNPLLAPCRRCARGGARIAWHVGTCSCTCLLVLLALLLLTALTVAVCDRQPSPCAGFLPPPPAPPLPWLQAAPHAPPVYDEGLARLNAHLAAASYCARDVVEGWQCAACGERALRNVSYFTDDITGAAGFIGLAVRPPPADGTAGNGGGAQVVIVFRGTQLNRNWIEDVFALKHAAEQWGGGAVHVGFLTTYRSLQVFMHQLLIAKRRLAVGVGLLGAAETVGVRIVGHSLGGALATLAAADLTGLQPFRVQELWTFGSPRVGDARFAEWLMAAERLGGAGVQHWRVTHAHDPVVHVPLVRMGFQHVPTEVWYPDRAPAPKCTQPWYVCDDGGARGEDAACSARVWLPMCATRSLDHLSYVGVPFDHAVSCALRGSPRLAATRGGATRHAAALPPRPLNATRSGGGGVHGAAGGPKAGRAKDGEADALASR</sequence>
<dbReference type="CDD" id="cd00519">
    <property type="entry name" value="Lipase_3"/>
    <property type="match status" value="1"/>
</dbReference>
<dbReference type="AlphaFoldDB" id="A0A8J6C644"/>
<feature type="compositionally biased region" description="Basic and acidic residues" evidence="1">
    <location>
        <begin position="13"/>
        <end position="34"/>
    </location>
</feature>
<keyword evidence="4" id="KW-1185">Reference proteome</keyword>
<accession>A0A8J6C644</accession>
<feature type="compositionally biased region" description="Gly residues" evidence="1">
    <location>
        <begin position="586"/>
        <end position="599"/>
    </location>
</feature>
<evidence type="ECO:0000259" key="2">
    <source>
        <dbReference type="Pfam" id="PF01764"/>
    </source>
</evidence>
<organism evidence="3 4">
    <name type="scientific">Diacronema lutheri</name>
    <name type="common">Unicellular marine alga</name>
    <name type="synonym">Monochrysis lutheri</name>
    <dbReference type="NCBI Taxonomy" id="2081491"/>
    <lineage>
        <taxon>Eukaryota</taxon>
        <taxon>Haptista</taxon>
        <taxon>Haptophyta</taxon>
        <taxon>Pavlovophyceae</taxon>
        <taxon>Pavlovales</taxon>
        <taxon>Pavlovaceae</taxon>
        <taxon>Diacronema</taxon>
    </lineage>
</organism>
<dbReference type="Gene3D" id="3.40.50.1820">
    <property type="entry name" value="alpha/beta hydrolase"/>
    <property type="match status" value="1"/>
</dbReference>
<feature type="compositionally biased region" description="Low complexity" evidence="1">
    <location>
        <begin position="157"/>
        <end position="178"/>
    </location>
</feature>
<dbReference type="SUPFAM" id="SSF53474">
    <property type="entry name" value="alpha/beta-Hydrolases"/>
    <property type="match status" value="1"/>
</dbReference>
<evidence type="ECO:0000256" key="1">
    <source>
        <dbReference type="SAM" id="MobiDB-lite"/>
    </source>
</evidence>
<name>A0A8J6C644_DIALT</name>
<dbReference type="PANTHER" id="PTHR45856:SF11">
    <property type="entry name" value="FUNGAL LIPASE-LIKE DOMAIN-CONTAINING PROTEIN"/>
    <property type="match status" value="1"/>
</dbReference>
<dbReference type="GO" id="GO:0006629">
    <property type="term" value="P:lipid metabolic process"/>
    <property type="evidence" value="ECO:0007669"/>
    <property type="project" value="InterPro"/>
</dbReference>
<feature type="region of interest" description="Disordered" evidence="1">
    <location>
        <begin position="156"/>
        <end position="186"/>
    </location>
</feature>
<comment type="caution">
    <text evidence="3">The sequence shown here is derived from an EMBL/GenBank/DDBJ whole genome shotgun (WGS) entry which is preliminary data.</text>
</comment>
<evidence type="ECO:0000313" key="3">
    <source>
        <dbReference type="EMBL" id="KAG8459771.1"/>
    </source>
</evidence>
<feature type="region of interest" description="Disordered" evidence="1">
    <location>
        <begin position="570"/>
        <end position="614"/>
    </location>
</feature>
<dbReference type="InterPro" id="IPR002921">
    <property type="entry name" value="Fungal_lipase-type"/>
</dbReference>
<protein>
    <recommendedName>
        <fullName evidence="2">Fungal lipase-type domain-containing protein</fullName>
    </recommendedName>
</protein>
<gene>
    <name evidence="3" type="ORF">KFE25_014334</name>
</gene>
<evidence type="ECO:0000313" key="4">
    <source>
        <dbReference type="Proteomes" id="UP000751190"/>
    </source>
</evidence>
<dbReference type="OrthoDB" id="257725at2759"/>